<dbReference type="Pfam" id="PF08386">
    <property type="entry name" value="Abhydrolase_4"/>
    <property type="match status" value="1"/>
</dbReference>
<comment type="similarity">
    <text evidence="1">Belongs to the peptidase S33 family.</text>
</comment>
<dbReference type="STRING" id="479433.Caci_8392"/>
<dbReference type="AlphaFoldDB" id="C7PWV8"/>
<evidence type="ECO:0000256" key="3">
    <source>
        <dbReference type="ARBA" id="ARBA00022801"/>
    </source>
</evidence>
<dbReference type="HOGENOM" id="CLU_013364_3_1_11"/>
<evidence type="ECO:0000256" key="1">
    <source>
        <dbReference type="ARBA" id="ARBA00010088"/>
    </source>
</evidence>
<reference evidence="7 8" key="1">
    <citation type="journal article" date="2009" name="Stand. Genomic Sci.">
        <title>Complete genome sequence of Catenulispora acidiphila type strain (ID 139908).</title>
        <authorList>
            <person name="Copeland A."/>
            <person name="Lapidus A."/>
            <person name="Glavina Del Rio T."/>
            <person name="Nolan M."/>
            <person name="Lucas S."/>
            <person name="Chen F."/>
            <person name="Tice H."/>
            <person name="Cheng J.F."/>
            <person name="Bruce D."/>
            <person name="Goodwin L."/>
            <person name="Pitluck S."/>
            <person name="Mikhailova N."/>
            <person name="Pati A."/>
            <person name="Ivanova N."/>
            <person name="Mavromatis K."/>
            <person name="Chen A."/>
            <person name="Palaniappan K."/>
            <person name="Chain P."/>
            <person name="Land M."/>
            <person name="Hauser L."/>
            <person name="Chang Y.J."/>
            <person name="Jeffries C.D."/>
            <person name="Chertkov O."/>
            <person name="Brettin T."/>
            <person name="Detter J.C."/>
            <person name="Han C."/>
            <person name="Ali Z."/>
            <person name="Tindall B.J."/>
            <person name="Goker M."/>
            <person name="Bristow J."/>
            <person name="Eisen J.A."/>
            <person name="Markowitz V."/>
            <person name="Hugenholtz P."/>
            <person name="Kyrpides N.C."/>
            <person name="Klenk H.P."/>
        </authorList>
    </citation>
    <scope>NUCLEOTIDE SEQUENCE [LARGE SCALE GENOMIC DNA]</scope>
    <source>
        <strain evidence="8">DSM 44928 / JCM 14897 / NBRC 102108 / NRRL B-24433 / ID139908</strain>
    </source>
</reference>
<dbReference type="InterPro" id="IPR051601">
    <property type="entry name" value="Serine_prot/Carboxylest_S33"/>
</dbReference>
<protein>
    <submittedName>
        <fullName evidence="7">TAP domain protein</fullName>
    </submittedName>
</protein>
<feature type="compositionally biased region" description="Low complexity" evidence="4">
    <location>
        <begin position="34"/>
        <end position="55"/>
    </location>
</feature>
<dbReference type="InterPro" id="IPR013595">
    <property type="entry name" value="Pept_S33_TAP-like_C"/>
</dbReference>
<dbReference type="eggNOG" id="COG0596">
    <property type="taxonomic scope" value="Bacteria"/>
</dbReference>
<evidence type="ECO:0000313" key="8">
    <source>
        <dbReference type="Proteomes" id="UP000000851"/>
    </source>
</evidence>
<name>C7PWV8_CATAD</name>
<keyword evidence="8" id="KW-1185">Reference proteome</keyword>
<feature type="chain" id="PRO_5002982631" evidence="5">
    <location>
        <begin position="31"/>
        <end position="537"/>
    </location>
</feature>
<evidence type="ECO:0000313" key="7">
    <source>
        <dbReference type="EMBL" id="ACU77215.1"/>
    </source>
</evidence>
<dbReference type="InterPro" id="IPR029058">
    <property type="entry name" value="AB_hydrolase_fold"/>
</dbReference>
<dbReference type="Proteomes" id="UP000000851">
    <property type="component" value="Chromosome"/>
</dbReference>
<evidence type="ECO:0000256" key="5">
    <source>
        <dbReference type="SAM" id="SignalP"/>
    </source>
</evidence>
<dbReference type="RefSeq" id="WP_015796940.1">
    <property type="nucleotide sequence ID" value="NC_013131.1"/>
</dbReference>
<sequence length="537" mass="56308" precursor="true">MNPSPTARRALAVAIAGLLLTTGCGGSSHAAQKPAAPGGSASGSATPSTAPAASTSSAVPANLQQFYSQKPTWGSCTADSSAPGWTCTKITVPLDYADPSKGTTYIMATRKAATGPADQRIGSLLLNPGGPGGAGIAYAQDPSVVTKDVAARYDIIGFDPRGVGQSDPIRCLSDDTPAMDEFVSSDPMPRTDAQIAEVVKESQAIGKACEQKSGRILPYVGTPNAARDMDVIRAVVGDTKLHYLGKSYGTYLGAVYAGLFPQNTGRLVLDGAIDPTLSAKQMNIAQAQGFEKLIREFAANCVTQSGCPLGTDSATAVDKLMTYLQSLQDHPVPTHDGNRTVDYGLGLTAVLQVMYVPQYWSDLRDALSAAMNGDGTRLLQWADLYNDRTDGTYDNQTDANIAINCLDRPDPEAQNAQQIATKEVPDYKSQAPLLGEMLAWADLSCATWPVKPQTQPAPITAPGSAPILVVGTKDDPATPYPWAQGLAKQLQNGHLLTFTGSGHTAYTRGSPCIDKAVDAYLLQATLPPPTTTCDATP</sequence>
<feature type="region of interest" description="Disordered" evidence="4">
    <location>
        <begin position="27"/>
        <end position="55"/>
    </location>
</feature>
<feature type="signal peptide" evidence="5">
    <location>
        <begin position="1"/>
        <end position="30"/>
    </location>
</feature>
<dbReference type="PANTHER" id="PTHR43248">
    <property type="entry name" value="2-SUCCINYL-6-HYDROXY-2,4-CYCLOHEXADIENE-1-CARBOXYLATE SYNTHASE"/>
    <property type="match status" value="1"/>
</dbReference>
<evidence type="ECO:0000256" key="4">
    <source>
        <dbReference type="SAM" id="MobiDB-lite"/>
    </source>
</evidence>
<accession>C7PWV8</accession>
<dbReference type="SUPFAM" id="SSF53474">
    <property type="entry name" value="alpha/beta-Hydrolases"/>
    <property type="match status" value="1"/>
</dbReference>
<dbReference type="EMBL" id="CP001700">
    <property type="protein sequence ID" value="ACU77215.1"/>
    <property type="molecule type" value="Genomic_DNA"/>
</dbReference>
<feature type="domain" description="Peptidase S33 tripeptidyl aminopeptidase-like C-terminal" evidence="6">
    <location>
        <begin position="432"/>
        <end position="533"/>
    </location>
</feature>
<evidence type="ECO:0000256" key="2">
    <source>
        <dbReference type="ARBA" id="ARBA00022729"/>
    </source>
</evidence>
<dbReference type="KEGG" id="cai:Caci_8392"/>
<keyword evidence="3" id="KW-0378">Hydrolase</keyword>
<proteinExistence type="inferred from homology"/>
<keyword evidence="2 5" id="KW-0732">Signal</keyword>
<dbReference type="PANTHER" id="PTHR43248:SF29">
    <property type="entry name" value="TRIPEPTIDYL AMINOPEPTIDASE"/>
    <property type="match status" value="1"/>
</dbReference>
<gene>
    <name evidence="7" type="ordered locus">Caci_8392</name>
</gene>
<dbReference type="Gene3D" id="3.40.50.1820">
    <property type="entry name" value="alpha/beta hydrolase"/>
    <property type="match status" value="1"/>
</dbReference>
<dbReference type="GO" id="GO:0016787">
    <property type="term" value="F:hydrolase activity"/>
    <property type="evidence" value="ECO:0007669"/>
    <property type="project" value="UniProtKB-KW"/>
</dbReference>
<dbReference type="InParanoid" id="C7PWV8"/>
<organism evidence="7 8">
    <name type="scientific">Catenulispora acidiphila (strain DSM 44928 / JCM 14897 / NBRC 102108 / NRRL B-24433 / ID139908)</name>
    <dbReference type="NCBI Taxonomy" id="479433"/>
    <lineage>
        <taxon>Bacteria</taxon>
        <taxon>Bacillati</taxon>
        <taxon>Actinomycetota</taxon>
        <taxon>Actinomycetes</taxon>
        <taxon>Catenulisporales</taxon>
        <taxon>Catenulisporaceae</taxon>
        <taxon>Catenulispora</taxon>
    </lineage>
</organism>
<evidence type="ECO:0000259" key="6">
    <source>
        <dbReference type="Pfam" id="PF08386"/>
    </source>
</evidence>